<evidence type="ECO:0000256" key="1">
    <source>
        <dbReference type="SAM" id="Phobius"/>
    </source>
</evidence>
<dbReference type="InterPro" id="IPR021109">
    <property type="entry name" value="Peptidase_aspartic_dom_sf"/>
</dbReference>
<reference evidence="2 3" key="1">
    <citation type="submission" date="2017-05" db="EMBL/GenBank/DDBJ databases">
        <title>Full genome sequence of Pseudorhodoplanes sinuspersici.</title>
        <authorList>
            <person name="Dastgheib S.M.M."/>
            <person name="Shavandi M."/>
            <person name="Tirandaz H."/>
        </authorList>
    </citation>
    <scope>NUCLEOTIDE SEQUENCE [LARGE SCALE GENOMIC DNA]</scope>
    <source>
        <strain evidence="2 3">RIPI110</strain>
    </source>
</reference>
<dbReference type="NCBIfam" id="TIGR02281">
    <property type="entry name" value="clan_AA_DTGA"/>
    <property type="match status" value="1"/>
</dbReference>
<dbReference type="OrthoDB" id="7595324at2"/>
<sequence>MLWLLLIGLGLSLVILFVRHEQGTIGSLTTNDFASLTVKIAFLVFLGGSVLVIFRERFAKALQAMVFWLVLGLVLALGYTYRFELRTVYDRLMAELVPGRAATAGRIVEIARGRVGEFNVLTQVNGGTIPMVLDTGASAVVLTQEAAKAAGLPLEVLNYNVTVDTANGRTRAASVTLDRIGVGGLIERSVPALIAQPGQLRTSLLGMSFLNRLESWEVRGDKLIMRGYP</sequence>
<gene>
    <name evidence="2" type="ORF">CAK95_19765</name>
</gene>
<dbReference type="InterPro" id="IPR011969">
    <property type="entry name" value="Clan_AA_Asp_peptidase_C"/>
</dbReference>
<dbReference type="PROSITE" id="PS00141">
    <property type="entry name" value="ASP_PROTEASE"/>
    <property type="match status" value="1"/>
</dbReference>
<dbReference type="GO" id="GO:0004190">
    <property type="term" value="F:aspartic-type endopeptidase activity"/>
    <property type="evidence" value="ECO:0007669"/>
    <property type="project" value="InterPro"/>
</dbReference>
<dbReference type="GO" id="GO:0006508">
    <property type="term" value="P:proteolysis"/>
    <property type="evidence" value="ECO:0007669"/>
    <property type="project" value="InterPro"/>
</dbReference>
<keyword evidence="3" id="KW-1185">Reference proteome</keyword>
<dbReference type="Pfam" id="PF13975">
    <property type="entry name" value="gag-asp_proteas"/>
    <property type="match status" value="1"/>
</dbReference>
<dbReference type="Gene3D" id="2.40.70.10">
    <property type="entry name" value="Acid Proteases"/>
    <property type="match status" value="1"/>
</dbReference>
<keyword evidence="2" id="KW-0808">Transferase</keyword>
<accession>A0A1W6ZUR3</accession>
<evidence type="ECO:0000313" key="2">
    <source>
        <dbReference type="EMBL" id="ARQ01082.1"/>
    </source>
</evidence>
<evidence type="ECO:0000313" key="3">
    <source>
        <dbReference type="Proteomes" id="UP000194137"/>
    </source>
</evidence>
<dbReference type="EMBL" id="CP021112">
    <property type="protein sequence ID" value="ARQ01082.1"/>
    <property type="molecule type" value="Genomic_DNA"/>
</dbReference>
<dbReference type="InterPro" id="IPR034122">
    <property type="entry name" value="Retropepsin-like_bacterial"/>
</dbReference>
<dbReference type="Proteomes" id="UP000194137">
    <property type="component" value="Chromosome"/>
</dbReference>
<keyword evidence="1" id="KW-0472">Membrane</keyword>
<name>A0A1W6ZUR3_9HYPH</name>
<proteinExistence type="predicted"/>
<dbReference type="KEGG" id="psin:CAK95_19765"/>
<keyword evidence="1" id="KW-1133">Transmembrane helix</keyword>
<dbReference type="InterPro" id="IPR001969">
    <property type="entry name" value="Aspartic_peptidase_AS"/>
</dbReference>
<feature type="transmembrane region" description="Helical" evidence="1">
    <location>
        <begin position="33"/>
        <end position="54"/>
    </location>
</feature>
<dbReference type="GO" id="GO:0016301">
    <property type="term" value="F:kinase activity"/>
    <property type="evidence" value="ECO:0007669"/>
    <property type="project" value="UniProtKB-KW"/>
</dbReference>
<organism evidence="2 3">
    <name type="scientific">Pseudorhodoplanes sinuspersici</name>
    <dbReference type="NCBI Taxonomy" id="1235591"/>
    <lineage>
        <taxon>Bacteria</taxon>
        <taxon>Pseudomonadati</taxon>
        <taxon>Pseudomonadota</taxon>
        <taxon>Alphaproteobacteria</taxon>
        <taxon>Hyphomicrobiales</taxon>
        <taxon>Pseudorhodoplanes</taxon>
    </lineage>
</organism>
<dbReference type="STRING" id="1235591.CAK95_19765"/>
<protein>
    <submittedName>
        <fullName evidence="2">Histidine kinase</fullName>
    </submittedName>
</protein>
<keyword evidence="2" id="KW-0418">Kinase</keyword>
<feature type="transmembrane region" description="Helical" evidence="1">
    <location>
        <begin position="61"/>
        <end position="81"/>
    </location>
</feature>
<keyword evidence="1" id="KW-0812">Transmembrane</keyword>
<dbReference type="AlphaFoldDB" id="A0A1W6ZUR3"/>
<dbReference type="SUPFAM" id="SSF50630">
    <property type="entry name" value="Acid proteases"/>
    <property type="match status" value="1"/>
</dbReference>
<dbReference type="CDD" id="cd05483">
    <property type="entry name" value="retropepsin_like_bacteria"/>
    <property type="match status" value="1"/>
</dbReference>